<gene>
    <name evidence="3" type="ORF">GCM10007112_10840</name>
    <name evidence="2" type="ORF">Vsou_15750</name>
</gene>
<dbReference type="RefSeq" id="WP_188603019.1">
    <property type="nucleotide sequence ID" value="NZ_AP026830.1"/>
</dbReference>
<reference evidence="3" key="2">
    <citation type="submission" date="2020-09" db="EMBL/GenBank/DDBJ databases">
        <authorList>
            <person name="Sun Q."/>
            <person name="Ohkuma M."/>
        </authorList>
    </citation>
    <scope>NUCLEOTIDE SEQUENCE</scope>
    <source>
        <strain evidence="3">JCM 11219</strain>
    </source>
</reference>
<dbReference type="Proteomes" id="UP001060771">
    <property type="component" value="Chromosome"/>
</dbReference>
<evidence type="ECO:0000313" key="3">
    <source>
        <dbReference type="EMBL" id="GGI75841.1"/>
    </source>
</evidence>
<keyword evidence="5" id="KW-1185">Reference proteome</keyword>
<evidence type="ECO:0000259" key="1">
    <source>
        <dbReference type="Pfam" id="PF10040"/>
    </source>
</evidence>
<proteinExistence type="predicted"/>
<evidence type="ECO:0000313" key="2">
    <source>
        <dbReference type="EMBL" id="BDR92482.1"/>
    </source>
</evidence>
<feature type="domain" description="CRISPR-associated protein Cas6 C-terminal" evidence="1">
    <location>
        <begin position="136"/>
        <end position="263"/>
    </location>
</feature>
<name>A0A830E907_9CREN</name>
<protein>
    <recommendedName>
        <fullName evidence="1">CRISPR-associated protein Cas6 C-terminal domain-containing protein</fullName>
    </recommendedName>
</protein>
<evidence type="ECO:0000313" key="5">
    <source>
        <dbReference type="Proteomes" id="UP001060771"/>
    </source>
</evidence>
<dbReference type="OrthoDB" id="27665at2157"/>
<dbReference type="AlphaFoldDB" id="A0A830E907"/>
<reference evidence="5" key="3">
    <citation type="submission" date="2022-09" db="EMBL/GenBank/DDBJ databases">
        <title>Complete genome sequence of Vulcanisaeta souniana.</title>
        <authorList>
            <person name="Kato S."/>
            <person name="Itoh T."/>
            <person name="Ohkuma M."/>
        </authorList>
    </citation>
    <scope>NUCLEOTIDE SEQUENCE [LARGE SCALE GENOMIC DNA]</scope>
    <source>
        <strain evidence="5">JCM 11219</strain>
    </source>
</reference>
<accession>A0A830E907</accession>
<reference evidence="2" key="4">
    <citation type="journal article" date="2023" name="Microbiol. Resour. Announc.">
        <title>Complete Genome Sequence of Vulcanisaeta souniana Strain IC-059, a Hyperthermophilic Archaeon Isolated from Hot Spring Water in Japan.</title>
        <authorList>
            <person name="Kato S."/>
            <person name="Itoh T."/>
            <person name="Wu L."/>
            <person name="Ma J."/>
            <person name="Ohkuma M."/>
        </authorList>
    </citation>
    <scope>NUCLEOTIDE SEQUENCE</scope>
    <source>
        <strain evidence="2">JCM 11219</strain>
    </source>
</reference>
<dbReference type="EMBL" id="BMNM01000003">
    <property type="protein sequence ID" value="GGI75841.1"/>
    <property type="molecule type" value="Genomic_DNA"/>
</dbReference>
<dbReference type="EMBL" id="AP026830">
    <property type="protein sequence ID" value="BDR92482.1"/>
    <property type="molecule type" value="Genomic_DNA"/>
</dbReference>
<dbReference type="Gene3D" id="3.30.70.1900">
    <property type="match status" value="1"/>
</dbReference>
<evidence type="ECO:0000313" key="4">
    <source>
        <dbReference type="Proteomes" id="UP000657075"/>
    </source>
</evidence>
<sequence length="274" mass="30492">MIGLLIKIAFTVDWEVRFNTWCGRFVNRLISEVLSGAGFNAPHTAREKPFTASPILDFRGNVASRLVPGEPYNVRVSLICSEIDCSAVTSLFTRGELKLSDGEVIKVVSAEVDEVRLGMYEGGDYGVVVRWRVRFWPTSFIFRSHYVAWPSPARFFSSAGLTLARVLRDVDLLVGRGGESLVGVIGDVDLKGFVRDLVFNTEVLGMRVRRFVINLGRGRRLPVFSGVAEYVTYTDRPGLFRLLLDVANAYGVGKNRALGLGYVSVDVLEQHILR</sequence>
<reference evidence="3" key="1">
    <citation type="journal article" date="2014" name="Int. J. Syst. Evol. Microbiol.">
        <title>Complete genome sequence of Corynebacterium casei LMG S-19264T (=DSM 44701T), isolated from a smear-ripened cheese.</title>
        <authorList>
            <consortium name="US DOE Joint Genome Institute (JGI-PGF)"/>
            <person name="Walter F."/>
            <person name="Albersmeier A."/>
            <person name="Kalinowski J."/>
            <person name="Ruckert C."/>
        </authorList>
    </citation>
    <scope>NUCLEOTIDE SEQUENCE</scope>
    <source>
        <strain evidence="3">JCM 11219</strain>
    </source>
</reference>
<dbReference type="Pfam" id="PF10040">
    <property type="entry name" value="CRISPR_Cas6"/>
    <property type="match status" value="1"/>
</dbReference>
<dbReference type="Proteomes" id="UP000657075">
    <property type="component" value="Unassembled WGS sequence"/>
</dbReference>
<organism evidence="3 4">
    <name type="scientific">Vulcanisaeta souniana JCM 11219</name>
    <dbReference type="NCBI Taxonomy" id="1293586"/>
    <lineage>
        <taxon>Archaea</taxon>
        <taxon>Thermoproteota</taxon>
        <taxon>Thermoprotei</taxon>
        <taxon>Thermoproteales</taxon>
        <taxon>Thermoproteaceae</taxon>
        <taxon>Vulcanisaeta</taxon>
    </lineage>
</organism>
<dbReference type="GeneID" id="76207124"/>
<dbReference type="InterPro" id="IPR019267">
    <property type="entry name" value="CRISPR-assoc_Cas6_C"/>
</dbReference>